<accession>A0ABV5QUR3</accession>
<comment type="caution">
    <text evidence="6">The sequence shown here is derived from an EMBL/GenBank/DDBJ whole genome shotgun (WGS) entry which is preliminary data.</text>
</comment>
<dbReference type="SUPFAM" id="SSF50494">
    <property type="entry name" value="Trypsin-like serine proteases"/>
    <property type="match status" value="1"/>
</dbReference>
<protein>
    <submittedName>
        <fullName evidence="6">Trypsin-like serine peptidase</fullName>
        <ecNumber evidence="6">3.4.21.-</ecNumber>
    </submittedName>
</protein>
<evidence type="ECO:0000313" key="7">
    <source>
        <dbReference type="Proteomes" id="UP001589716"/>
    </source>
</evidence>
<evidence type="ECO:0000256" key="1">
    <source>
        <dbReference type="ARBA" id="ARBA00022670"/>
    </source>
</evidence>
<evidence type="ECO:0000256" key="3">
    <source>
        <dbReference type="ARBA" id="ARBA00022801"/>
    </source>
</evidence>
<dbReference type="InterPro" id="IPR009003">
    <property type="entry name" value="Peptidase_S1_PA"/>
</dbReference>
<evidence type="ECO:0000256" key="2">
    <source>
        <dbReference type="ARBA" id="ARBA00022729"/>
    </source>
</evidence>
<organism evidence="6 7">
    <name type="scientific">Streptomyces roseoviridis</name>
    <dbReference type="NCBI Taxonomy" id="67361"/>
    <lineage>
        <taxon>Bacteria</taxon>
        <taxon>Bacillati</taxon>
        <taxon>Actinomycetota</taxon>
        <taxon>Actinomycetes</taxon>
        <taxon>Kitasatosporales</taxon>
        <taxon>Streptomycetaceae</taxon>
        <taxon>Streptomyces</taxon>
    </lineage>
</organism>
<dbReference type="InterPro" id="IPR000126">
    <property type="entry name" value="V8_ser_AS"/>
</dbReference>
<dbReference type="GO" id="GO:0016787">
    <property type="term" value="F:hydrolase activity"/>
    <property type="evidence" value="ECO:0007669"/>
    <property type="project" value="UniProtKB-KW"/>
</dbReference>
<dbReference type="InterPro" id="IPR043504">
    <property type="entry name" value="Peptidase_S1_PA_chymotrypsin"/>
</dbReference>
<keyword evidence="1" id="KW-0645">Protease</keyword>
<proteinExistence type="predicted"/>
<sequence length="367" mass="39365">MPYGSRSGSHSGSPVATGPEQVFGDLGEVAARVRARLEQELEIQESALDLPPGAAPGAEIGRFAQEERARVLEAGVFGLEKLAHGRSDEVDEDEYFGVEAIVLLEGRPAILVQGQDFAPQPGDWSVLDAARAAIRESIARVGRVEVSGHPNLDWVGTAFHVGPDTVMTNRHVAVEFSRAEDAGWSFQQGMSARVDPGEELPPHPAPGPVPAAGPLPYEVTEVIGIHPDVDLALLRIAPPDGEPLPTPLAVAADAPAELSGRPVYVVGYPAWDGRRNEPESMRRIFMDVYNVKRLQPGTATEFTPGGLVMRHDCSTLGGNSGSPVFDLTDHRVLGLHFGGRYRMGNVAVALWELLEDPLLAKANVNWV</sequence>
<dbReference type="Pfam" id="PF13365">
    <property type="entry name" value="Trypsin_2"/>
    <property type="match status" value="1"/>
</dbReference>
<dbReference type="PROSITE" id="PS00673">
    <property type="entry name" value="V8_SER"/>
    <property type="match status" value="1"/>
</dbReference>
<keyword evidence="7" id="KW-1185">Reference proteome</keyword>
<feature type="region of interest" description="Disordered" evidence="5">
    <location>
        <begin position="1"/>
        <end position="22"/>
    </location>
</feature>
<keyword evidence="3 6" id="KW-0378">Hydrolase</keyword>
<dbReference type="RefSeq" id="WP_345484301.1">
    <property type="nucleotide sequence ID" value="NZ_BAAAWU010000001.1"/>
</dbReference>
<evidence type="ECO:0000256" key="5">
    <source>
        <dbReference type="SAM" id="MobiDB-lite"/>
    </source>
</evidence>
<keyword evidence="2" id="KW-0732">Signal</keyword>
<dbReference type="Gene3D" id="2.40.10.10">
    <property type="entry name" value="Trypsin-like serine proteases"/>
    <property type="match status" value="2"/>
</dbReference>
<evidence type="ECO:0000313" key="6">
    <source>
        <dbReference type="EMBL" id="MFB9557109.1"/>
    </source>
</evidence>
<feature type="compositionally biased region" description="Polar residues" evidence="5">
    <location>
        <begin position="1"/>
        <end position="14"/>
    </location>
</feature>
<reference evidence="6 7" key="1">
    <citation type="submission" date="2024-09" db="EMBL/GenBank/DDBJ databases">
        <authorList>
            <person name="Sun Q."/>
            <person name="Mori K."/>
        </authorList>
    </citation>
    <scope>NUCLEOTIDE SEQUENCE [LARGE SCALE GENOMIC DNA]</scope>
    <source>
        <strain evidence="6 7">JCM 4414</strain>
    </source>
</reference>
<dbReference type="EC" id="3.4.21.-" evidence="6"/>
<keyword evidence="4" id="KW-0720">Serine protease</keyword>
<name>A0ABV5QUR3_9ACTN</name>
<dbReference type="PANTHER" id="PTHR43019:SF64">
    <property type="entry name" value="OS07G0666400 PROTEIN"/>
    <property type="match status" value="1"/>
</dbReference>
<evidence type="ECO:0000256" key="4">
    <source>
        <dbReference type="ARBA" id="ARBA00022825"/>
    </source>
</evidence>
<dbReference type="Proteomes" id="UP001589716">
    <property type="component" value="Unassembled WGS sequence"/>
</dbReference>
<dbReference type="EMBL" id="JBHMCT010000014">
    <property type="protein sequence ID" value="MFB9557109.1"/>
    <property type="molecule type" value="Genomic_DNA"/>
</dbReference>
<gene>
    <name evidence="6" type="ORF">ACFFTP_23330</name>
</gene>
<dbReference type="PANTHER" id="PTHR43019">
    <property type="entry name" value="SERINE ENDOPROTEASE DEGS"/>
    <property type="match status" value="1"/>
</dbReference>